<dbReference type="Pfam" id="PF00023">
    <property type="entry name" value="Ank"/>
    <property type="match status" value="4"/>
</dbReference>
<dbReference type="InterPro" id="IPR036770">
    <property type="entry name" value="Ankyrin_rpt-contain_sf"/>
</dbReference>
<protein>
    <recommendedName>
        <fullName evidence="6">TIR domain-containing protein</fullName>
    </recommendedName>
</protein>
<evidence type="ECO:0000256" key="5">
    <source>
        <dbReference type="SAM" id="Phobius"/>
    </source>
</evidence>
<feature type="domain" description="TIR" evidence="6">
    <location>
        <begin position="917"/>
        <end position="1049"/>
    </location>
</feature>
<dbReference type="PROSITE" id="PS50104">
    <property type="entry name" value="TIR"/>
    <property type="match status" value="1"/>
</dbReference>
<feature type="compositionally biased region" description="Acidic residues" evidence="4">
    <location>
        <begin position="78"/>
        <end position="92"/>
    </location>
</feature>
<dbReference type="EnsemblProtists" id="PYU1_T013029">
    <property type="protein sequence ID" value="PYU1_T013029"/>
    <property type="gene ID" value="PYU1_G013002"/>
</dbReference>
<feature type="transmembrane region" description="Helical" evidence="5">
    <location>
        <begin position="358"/>
        <end position="380"/>
    </location>
</feature>
<organism evidence="7 8">
    <name type="scientific">Globisporangium ultimum (strain ATCC 200006 / CBS 805.95 / DAOM BR144)</name>
    <name type="common">Pythium ultimum</name>
    <dbReference type="NCBI Taxonomy" id="431595"/>
    <lineage>
        <taxon>Eukaryota</taxon>
        <taxon>Sar</taxon>
        <taxon>Stramenopiles</taxon>
        <taxon>Oomycota</taxon>
        <taxon>Peronosporomycetes</taxon>
        <taxon>Pythiales</taxon>
        <taxon>Pythiaceae</taxon>
        <taxon>Globisporangium</taxon>
    </lineage>
</organism>
<reference evidence="7" key="3">
    <citation type="submission" date="2015-02" db="UniProtKB">
        <authorList>
            <consortium name="EnsemblProtists"/>
        </authorList>
    </citation>
    <scope>IDENTIFICATION</scope>
    <source>
        <strain evidence="7">DAOM BR144</strain>
    </source>
</reference>
<proteinExistence type="predicted"/>
<feature type="transmembrane region" description="Helical" evidence="5">
    <location>
        <begin position="434"/>
        <end position="454"/>
    </location>
</feature>
<feature type="repeat" description="ANK" evidence="3">
    <location>
        <begin position="761"/>
        <end position="793"/>
    </location>
</feature>
<dbReference type="SMART" id="SM00248">
    <property type="entry name" value="ANK"/>
    <property type="match status" value="7"/>
</dbReference>
<feature type="compositionally biased region" description="Acidic residues" evidence="4">
    <location>
        <begin position="26"/>
        <end position="35"/>
    </location>
</feature>
<feature type="region of interest" description="Disordered" evidence="4">
    <location>
        <begin position="154"/>
        <end position="174"/>
    </location>
</feature>
<dbReference type="InterPro" id="IPR000157">
    <property type="entry name" value="TIR_dom"/>
</dbReference>
<dbReference type="VEuPathDB" id="FungiDB:PYU1_G013002"/>
<dbReference type="PROSITE" id="PS50297">
    <property type="entry name" value="ANK_REP_REGION"/>
    <property type="match status" value="6"/>
</dbReference>
<feature type="compositionally biased region" description="Basic and acidic residues" evidence="4">
    <location>
        <begin position="1108"/>
        <end position="1132"/>
    </location>
</feature>
<dbReference type="PANTHER" id="PTHR24126:SF14">
    <property type="entry name" value="ANK_REP_REGION DOMAIN-CONTAINING PROTEIN"/>
    <property type="match status" value="1"/>
</dbReference>
<evidence type="ECO:0000256" key="1">
    <source>
        <dbReference type="ARBA" id="ARBA00022737"/>
    </source>
</evidence>
<evidence type="ECO:0000259" key="6">
    <source>
        <dbReference type="PROSITE" id="PS50104"/>
    </source>
</evidence>
<feature type="region of interest" description="Disordered" evidence="4">
    <location>
        <begin position="1"/>
        <end position="35"/>
    </location>
</feature>
<dbReference type="PANTHER" id="PTHR24126">
    <property type="entry name" value="ANKYRIN REPEAT, PH AND SEC7 DOMAIN CONTAINING PROTEIN SECG-RELATED"/>
    <property type="match status" value="1"/>
</dbReference>
<dbReference type="EMBL" id="GL376570">
    <property type="status" value="NOT_ANNOTATED_CDS"/>
    <property type="molecule type" value="Genomic_DNA"/>
</dbReference>
<dbReference type="InParanoid" id="K3X730"/>
<dbReference type="Pfam" id="PF13676">
    <property type="entry name" value="TIR_2"/>
    <property type="match status" value="1"/>
</dbReference>
<sequence>MDMKQALAALKARKKTQQNAAVATKEEEEFVGAEADDSVEVKGVRSASSVNFRALAISMLSAKNRGGADADSSSSSESESESEDEDREDDEAAKEKAKIKQRERLQKKFVKKLKSRSEMDAAASAAPNTGFPTLASAAILKFKKLPQRSIRANMQKHSDPCLMRESQSLSSEEEDEAVRNYRTMRNDASQSMHVGQAEAEQGDETIDAMFDTELGFSATSKRILTPQPSMESSGMQRLTLSDKEALVKLRQSQLRQSRSTSNADIQQSRPQQPPSRGLHRSVLRLYGKINNSYFAYWLVMCSLVVIALDILAIIFVKLTFESSHDKFGHRITDHRELVEDGLDAECDWRLMMLRGMHYVGIPNVLLVAPVMFSSDFFALYKTTKDNRIVRCAYLQLCEVIITVQMGFMIYFACDQVFNLPETVKCHELYTASEIALLYSSFVVWFVLMNQIVLFCRFITHLKLQADGGNDANHTSQMSSWMKRIMSWPGLGQHGRNVKTFKKRLYREVIRGDVDAAQKLLEEAKEKYGIACVNDLYRTPTLWAYSFAQSCKNPLHVAALHGNIVMVHLLILHGFDVNALDKVSRVNFNMGLIFKICTRILIRTQDGLKSPLKSILCTVLLPPIHGAVASGHVNVVRLLIENGADVNALPSASFYYPAGVLPPIFVADDPQVLQLLVTNGANFLNVSPVSLTGLMRTFATPLQRATFTLRSSLSDYLVESGGDVALTPLHTAAAVGNIKKVKWLLAHGTHVDTLGERVDGVHLRTPLHWAAIVGRVSSARILLRKGANPNARDREGRTPLHWAAHNNHPEMVDLLLQDLADPNAQDLEGNTILCFAAEAEGVSVHTISSLVGAGASLKHQCADGDTALHIALQRENRQTALALIKCGANMMTTNSFGKRPVDCTTSTELQFALKKEAGSRDVMISYTHTHFEFAQQVREYLENKCALTCWMDTMDPSGIGGGAVWREEIARGIQKCSVVLSLVCDGYTKSEWCLKELALAKNIRKPVVGLIVEEGSKASMAPLENLVPVKHRIIFNDFITSKRQDGRKVLFDINEEAFVSKFQTVMPILKTAMSEERRLDMEEKELRAFEKAERYKIRQMTTVLEHLKESREHGDEDVEEPQHEGHEEKKWEFNEEEDVRGSNQSYVLEKPAADQYVLVYSHLSESPLKDKVLMELDRFGLQSKNLDVENLDEQLESCRCVVLIVNNTHDMDRHARKEIVATMTHIVRAARTTGTSRKRVFPVFEHTHFLDLSKMYSLARSEFHYFVQGVNETRSKADLVRHLRSFVGVGA</sequence>
<dbReference type="InterPro" id="IPR035897">
    <property type="entry name" value="Toll_tir_struct_dom_sf"/>
</dbReference>
<evidence type="ECO:0000256" key="4">
    <source>
        <dbReference type="SAM" id="MobiDB-lite"/>
    </source>
</evidence>
<accession>K3X730</accession>
<feature type="repeat" description="ANK" evidence="3">
    <location>
        <begin position="723"/>
        <end position="755"/>
    </location>
</feature>
<dbReference type="HOGENOM" id="CLU_007541_0_0_1"/>
<keyword evidence="2 3" id="KW-0040">ANK repeat</keyword>
<dbReference type="Proteomes" id="UP000019132">
    <property type="component" value="Unassembled WGS sequence"/>
</dbReference>
<dbReference type="InterPro" id="IPR002110">
    <property type="entry name" value="Ankyrin_rpt"/>
</dbReference>
<dbReference type="STRING" id="431595.K3X730"/>
<evidence type="ECO:0000313" key="7">
    <source>
        <dbReference type="EnsemblProtists" id="PYU1_T013029"/>
    </source>
</evidence>
<evidence type="ECO:0000256" key="2">
    <source>
        <dbReference type="ARBA" id="ARBA00023043"/>
    </source>
</evidence>
<dbReference type="SUPFAM" id="SSF52200">
    <property type="entry name" value="Toll/Interleukin receptor TIR domain"/>
    <property type="match status" value="1"/>
</dbReference>
<reference evidence="8" key="1">
    <citation type="journal article" date="2010" name="Genome Biol.">
        <title>Genome sequence of the necrotrophic plant pathogen Pythium ultimum reveals original pathogenicity mechanisms and effector repertoire.</title>
        <authorList>
            <person name="Levesque C.A."/>
            <person name="Brouwer H."/>
            <person name="Cano L."/>
            <person name="Hamilton J.P."/>
            <person name="Holt C."/>
            <person name="Huitema E."/>
            <person name="Raffaele S."/>
            <person name="Robideau G.P."/>
            <person name="Thines M."/>
            <person name="Win J."/>
            <person name="Zerillo M.M."/>
            <person name="Beakes G.W."/>
            <person name="Boore J.L."/>
            <person name="Busam D."/>
            <person name="Dumas B."/>
            <person name="Ferriera S."/>
            <person name="Fuerstenberg S.I."/>
            <person name="Gachon C.M."/>
            <person name="Gaulin E."/>
            <person name="Govers F."/>
            <person name="Grenville-Briggs L."/>
            <person name="Horner N."/>
            <person name="Hostetler J."/>
            <person name="Jiang R.H."/>
            <person name="Johnson J."/>
            <person name="Krajaejun T."/>
            <person name="Lin H."/>
            <person name="Meijer H.J."/>
            <person name="Moore B."/>
            <person name="Morris P."/>
            <person name="Phuntmart V."/>
            <person name="Puiu D."/>
            <person name="Shetty J."/>
            <person name="Stajich J.E."/>
            <person name="Tripathy S."/>
            <person name="Wawra S."/>
            <person name="van West P."/>
            <person name="Whitty B.R."/>
            <person name="Coutinho P.M."/>
            <person name="Henrissat B."/>
            <person name="Martin F."/>
            <person name="Thomas P.D."/>
            <person name="Tyler B.M."/>
            <person name="De Vries R.P."/>
            <person name="Kamoun S."/>
            <person name="Yandell M."/>
            <person name="Tisserat N."/>
            <person name="Buell C.R."/>
        </authorList>
    </citation>
    <scope>NUCLEOTIDE SEQUENCE</scope>
    <source>
        <strain evidence="8">DAOM:BR144</strain>
    </source>
</reference>
<keyword evidence="5" id="KW-0472">Membrane</keyword>
<dbReference type="Pfam" id="PF12796">
    <property type="entry name" value="Ank_2"/>
    <property type="match status" value="1"/>
</dbReference>
<feature type="repeat" description="ANK" evidence="3">
    <location>
        <begin position="549"/>
        <end position="581"/>
    </location>
</feature>
<dbReference type="SUPFAM" id="SSF48403">
    <property type="entry name" value="Ankyrin repeat"/>
    <property type="match status" value="2"/>
</dbReference>
<keyword evidence="5" id="KW-0812">Transmembrane</keyword>
<keyword evidence="1" id="KW-0677">Repeat</keyword>
<reference evidence="8" key="2">
    <citation type="submission" date="2010-04" db="EMBL/GenBank/DDBJ databases">
        <authorList>
            <person name="Buell R."/>
            <person name="Hamilton J."/>
            <person name="Hostetler J."/>
        </authorList>
    </citation>
    <scope>NUCLEOTIDE SEQUENCE [LARGE SCALE GENOMIC DNA]</scope>
    <source>
        <strain evidence="8">DAOM:BR144</strain>
    </source>
</reference>
<dbReference type="OMA" id="KMYTLAR"/>
<dbReference type="GO" id="GO:0007165">
    <property type="term" value="P:signal transduction"/>
    <property type="evidence" value="ECO:0007669"/>
    <property type="project" value="InterPro"/>
</dbReference>
<feature type="region of interest" description="Disordered" evidence="4">
    <location>
        <begin position="1108"/>
        <end position="1137"/>
    </location>
</feature>
<dbReference type="eggNOG" id="KOG4177">
    <property type="taxonomic scope" value="Eukaryota"/>
</dbReference>
<keyword evidence="5" id="KW-1133">Transmembrane helix</keyword>
<feature type="transmembrane region" description="Helical" evidence="5">
    <location>
        <begin position="294"/>
        <end position="316"/>
    </location>
</feature>
<feature type="region of interest" description="Disordered" evidence="4">
    <location>
        <begin position="252"/>
        <end position="277"/>
    </location>
</feature>
<dbReference type="Gene3D" id="3.40.50.10140">
    <property type="entry name" value="Toll/interleukin-1 receptor homology (TIR) domain"/>
    <property type="match status" value="1"/>
</dbReference>
<evidence type="ECO:0000256" key="3">
    <source>
        <dbReference type="PROSITE-ProRule" id="PRU00023"/>
    </source>
</evidence>
<keyword evidence="8" id="KW-1185">Reference proteome</keyword>
<feature type="compositionally biased region" description="Low complexity" evidence="4">
    <location>
        <begin position="266"/>
        <end position="276"/>
    </location>
</feature>
<dbReference type="SMART" id="SM00255">
    <property type="entry name" value="TIR"/>
    <property type="match status" value="1"/>
</dbReference>
<dbReference type="PROSITE" id="PS50088">
    <property type="entry name" value="ANK_REPEAT"/>
    <property type="match status" value="6"/>
</dbReference>
<feature type="repeat" description="ANK" evidence="3">
    <location>
        <begin position="794"/>
        <end position="826"/>
    </location>
</feature>
<dbReference type="Gene3D" id="1.25.40.20">
    <property type="entry name" value="Ankyrin repeat-containing domain"/>
    <property type="match status" value="3"/>
</dbReference>
<name>K3X730_GLOUD</name>
<evidence type="ECO:0000313" key="8">
    <source>
        <dbReference type="Proteomes" id="UP000019132"/>
    </source>
</evidence>
<feature type="compositionally biased region" description="Low complexity" evidence="4">
    <location>
        <begin position="1"/>
        <end position="10"/>
    </location>
</feature>
<feature type="region of interest" description="Disordered" evidence="4">
    <location>
        <begin position="63"/>
        <end position="101"/>
    </location>
</feature>
<feature type="repeat" description="ANK" evidence="3">
    <location>
        <begin position="622"/>
        <end position="650"/>
    </location>
</feature>
<feature type="repeat" description="ANK" evidence="3">
    <location>
        <begin position="862"/>
        <end position="894"/>
    </location>
</feature>